<gene>
    <name evidence="4" type="ORF">JAO75_03535</name>
</gene>
<evidence type="ECO:0000313" key="4">
    <source>
        <dbReference type="EMBL" id="MBJ6124477.1"/>
    </source>
</evidence>
<name>A0ABS0XWT1_9HYPH</name>
<keyword evidence="5" id="KW-1185">Reference proteome</keyword>
<dbReference type="InterPro" id="IPR016181">
    <property type="entry name" value="Acyl_CoA_acyltransferase"/>
</dbReference>
<keyword evidence="2" id="KW-0012">Acyltransferase</keyword>
<proteinExistence type="predicted"/>
<evidence type="ECO:0000313" key="5">
    <source>
        <dbReference type="Proteomes" id="UP000620670"/>
    </source>
</evidence>
<dbReference type="RefSeq" id="WP_199046725.1">
    <property type="nucleotide sequence ID" value="NZ_JAELXT010000002.1"/>
</dbReference>
<dbReference type="Pfam" id="PF13508">
    <property type="entry name" value="Acetyltransf_7"/>
    <property type="match status" value="1"/>
</dbReference>
<dbReference type="SUPFAM" id="SSF55729">
    <property type="entry name" value="Acyl-CoA N-acyltransferases (Nat)"/>
    <property type="match status" value="1"/>
</dbReference>
<accession>A0ABS0XWT1</accession>
<dbReference type="PANTHER" id="PTHR43877">
    <property type="entry name" value="AMINOALKYLPHOSPHONATE N-ACETYLTRANSFERASE-RELATED-RELATED"/>
    <property type="match status" value="1"/>
</dbReference>
<keyword evidence="1" id="KW-0808">Transferase</keyword>
<feature type="domain" description="N-acetyltransferase" evidence="3">
    <location>
        <begin position="4"/>
        <end position="151"/>
    </location>
</feature>
<dbReference type="EMBL" id="JAELXT010000002">
    <property type="protein sequence ID" value="MBJ6124477.1"/>
    <property type="molecule type" value="Genomic_DNA"/>
</dbReference>
<reference evidence="5" key="1">
    <citation type="submission" date="2020-12" db="EMBL/GenBank/DDBJ databases">
        <title>Hymenobacter sp.</title>
        <authorList>
            <person name="Kim M.K."/>
        </authorList>
    </citation>
    <scope>NUCLEOTIDE SEQUENCE [LARGE SCALE GENOMIC DNA]</scope>
    <source>
        <strain evidence="5">BT325</strain>
    </source>
</reference>
<dbReference type="PROSITE" id="PS51186">
    <property type="entry name" value="GNAT"/>
    <property type="match status" value="1"/>
</dbReference>
<organism evidence="4 5">
    <name type="scientific">Microvirga splendida</name>
    <dbReference type="NCBI Taxonomy" id="2795727"/>
    <lineage>
        <taxon>Bacteria</taxon>
        <taxon>Pseudomonadati</taxon>
        <taxon>Pseudomonadota</taxon>
        <taxon>Alphaproteobacteria</taxon>
        <taxon>Hyphomicrobiales</taxon>
        <taxon>Methylobacteriaceae</taxon>
        <taxon>Microvirga</taxon>
    </lineage>
</organism>
<dbReference type="InterPro" id="IPR050832">
    <property type="entry name" value="Bact_Acetyltransf"/>
</dbReference>
<evidence type="ECO:0000256" key="2">
    <source>
        <dbReference type="ARBA" id="ARBA00023315"/>
    </source>
</evidence>
<evidence type="ECO:0000259" key="3">
    <source>
        <dbReference type="PROSITE" id="PS51186"/>
    </source>
</evidence>
<sequence length="166" mass="19208">MRSFVLRHASADDMKAVARLHREVRRACLPYLPEIHSPEQDLAFFQGHVFPSSTIWLAEDESRLIGFAVLKQDWLDHLYVDPAWHGRGAGLALLTAVREKAEELNLWTFQANAQARRFYERHGFRLVELTDGSGNEECTPDAHYRWTRHRTGEGDDRRLHGTDTRS</sequence>
<evidence type="ECO:0000256" key="1">
    <source>
        <dbReference type="ARBA" id="ARBA00022679"/>
    </source>
</evidence>
<comment type="caution">
    <text evidence="4">The sequence shown here is derived from an EMBL/GenBank/DDBJ whole genome shotgun (WGS) entry which is preliminary data.</text>
</comment>
<dbReference type="Gene3D" id="3.40.630.30">
    <property type="match status" value="1"/>
</dbReference>
<dbReference type="InterPro" id="IPR000182">
    <property type="entry name" value="GNAT_dom"/>
</dbReference>
<dbReference type="CDD" id="cd04301">
    <property type="entry name" value="NAT_SF"/>
    <property type="match status" value="1"/>
</dbReference>
<dbReference type="Proteomes" id="UP000620670">
    <property type="component" value="Unassembled WGS sequence"/>
</dbReference>
<protein>
    <submittedName>
        <fullName evidence="4">GNAT family N-acetyltransferase</fullName>
    </submittedName>
</protein>